<dbReference type="Gene3D" id="1.20.5.5200">
    <property type="match status" value="1"/>
</dbReference>
<dbReference type="GO" id="GO:0033192">
    <property type="term" value="F:calmodulin-dependent protein phosphatase activity"/>
    <property type="evidence" value="ECO:0007669"/>
    <property type="project" value="InterPro"/>
</dbReference>
<comment type="similarity">
    <text evidence="8">Belongs to the STING family.</text>
</comment>
<dbReference type="GO" id="GO:0097720">
    <property type="term" value="P:calcineurin-mediated signaling"/>
    <property type="evidence" value="ECO:0007669"/>
    <property type="project" value="InterPro"/>
</dbReference>
<dbReference type="GO" id="GO:0048471">
    <property type="term" value="C:perinuclear region of cytoplasm"/>
    <property type="evidence" value="ECO:0007669"/>
    <property type="project" value="UniProtKB-SubCell"/>
</dbReference>
<dbReference type="Pfam" id="PF15009">
    <property type="entry name" value="STING_LBD"/>
    <property type="match status" value="1"/>
</dbReference>
<evidence type="ECO:0000256" key="14">
    <source>
        <dbReference type="ARBA" id="ARBA00022824"/>
    </source>
</evidence>
<dbReference type="FunFam" id="3.60.21.10:FF:000002">
    <property type="entry name" value="Serine/threonine-protein phosphatase"/>
    <property type="match status" value="1"/>
</dbReference>
<keyword evidence="11" id="KW-0479">Metal-binding</keyword>
<comment type="caution">
    <text evidence="26">The sequence shown here is derived from an EMBL/GenBank/DDBJ whole genome shotgun (WGS) entry which is preliminary data.</text>
</comment>
<evidence type="ECO:0000256" key="16">
    <source>
        <dbReference type="ARBA" id="ARBA00022860"/>
    </source>
</evidence>
<dbReference type="PROSITE" id="PS00125">
    <property type="entry name" value="SER_THR_PHOSPHATASE"/>
    <property type="match status" value="1"/>
</dbReference>
<evidence type="ECO:0000256" key="18">
    <source>
        <dbReference type="ARBA" id="ARBA00022989"/>
    </source>
</evidence>
<dbReference type="EC" id="3.1.3.16" evidence="24"/>
<keyword evidence="12" id="KW-0547">Nucleotide-binding</keyword>
<reference evidence="26" key="1">
    <citation type="journal article" date="2021" name="Cell">
        <title>Tracing the genetic footprints of vertebrate landing in non-teleost ray-finned fishes.</title>
        <authorList>
            <person name="Bi X."/>
            <person name="Wang K."/>
            <person name="Yang L."/>
            <person name="Pan H."/>
            <person name="Jiang H."/>
            <person name="Wei Q."/>
            <person name="Fang M."/>
            <person name="Yu H."/>
            <person name="Zhu C."/>
            <person name="Cai Y."/>
            <person name="He Y."/>
            <person name="Gan X."/>
            <person name="Zeng H."/>
            <person name="Yu D."/>
            <person name="Zhu Y."/>
            <person name="Jiang H."/>
            <person name="Qiu Q."/>
            <person name="Yang H."/>
            <person name="Zhang Y.E."/>
            <person name="Wang W."/>
            <person name="Zhu M."/>
            <person name="He S."/>
            <person name="Zhang G."/>
        </authorList>
    </citation>
    <scope>NUCLEOTIDE SEQUENCE</scope>
    <source>
        <strain evidence="26">Allg_001</strain>
    </source>
</reference>
<evidence type="ECO:0000313" key="27">
    <source>
        <dbReference type="Proteomes" id="UP000736164"/>
    </source>
</evidence>
<evidence type="ECO:0000256" key="4">
    <source>
        <dbReference type="ARBA" id="ARBA00004477"/>
    </source>
</evidence>
<evidence type="ECO:0000256" key="3">
    <source>
        <dbReference type="ARBA" id="ARBA00004457"/>
    </source>
</evidence>
<keyword evidence="18" id="KW-1133">Transmembrane helix</keyword>
<feature type="non-terminal residue" evidence="26">
    <location>
        <position position="902"/>
    </location>
</feature>
<keyword evidence="17" id="KW-0904">Protein phosphatase</keyword>
<dbReference type="GO" id="GO:0000139">
    <property type="term" value="C:Golgi membrane"/>
    <property type="evidence" value="ECO:0007669"/>
    <property type="project" value="UniProtKB-SubCell"/>
</dbReference>
<organism evidence="26 27">
    <name type="scientific">Atractosteus spatula</name>
    <name type="common">Alligator gar</name>
    <name type="synonym">Lepisosteus spatula</name>
    <dbReference type="NCBI Taxonomy" id="7917"/>
    <lineage>
        <taxon>Eukaryota</taxon>
        <taxon>Metazoa</taxon>
        <taxon>Chordata</taxon>
        <taxon>Craniata</taxon>
        <taxon>Vertebrata</taxon>
        <taxon>Euteleostomi</taxon>
        <taxon>Actinopterygii</taxon>
        <taxon>Neopterygii</taxon>
        <taxon>Holostei</taxon>
        <taxon>Semionotiformes</taxon>
        <taxon>Lepisosteidae</taxon>
        <taxon>Atractosteus</taxon>
    </lineage>
</organism>
<keyword evidence="19" id="KW-0408">Iron</keyword>
<evidence type="ECO:0000256" key="5">
    <source>
        <dbReference type="ARBA" id="ARBA00004542"/>
    </source>
</evidence>
<dbReference type="GO" id="GO:0005789">
    <property type="term" value="C:endoplasmic reticulum membrane"/>
    <property type="evidence" value="ECO:0007669"/>
    <property type="project" value="UniProtKB-SubCell"/>
</dbReference>
<comment type="subcellular location">
    <subcellularLocation>
        <location evidence="6">Cytoplasm</location>
        <location evidence="6">Perinuclear region</location>
    </subcellularLocation>
    <subcellularLocation>
        <location evidence="5">Cytoplasmic vesicle</location>
        <location evidence="5">Autophagosome membrane</location>
        <topology evidence="5">Multi-pass membrane protein</topology>
    </subcellularLocation>
    <subcellularLocation>
        <location evidence="4">Endoplasmic reticulum membrane</location>
        <topology evidence="4">Multi-pass membrane protein</topology>
    </subcellularLocation>
    <subcellularLocation>
        <location evidence="3">Endoplasmic reticulum-Golgi intermediate compartment membrane</location>
        <topology evidence="3">Multi-pass membrane protein</topology>
    </subcellularLocation>
    <subcellularLocation>
        <location evidence="7">Golgi apparatus membrane</location>
        <topology evidence="7">Multi-pass membrane protein</topology>
    </subcellularLocation>
</comment>
<dbReference type="Pfam" id="PF00149">
    <property type="entry name" value="Metallophos"/>
    <property type="match status" value="1"/>
</dbReference>
<sequence length="902" mass="101734">MKEVFDCEGKPRVDLLKAHLTKEGRVEEAVALRIVNEGASILRQEKTMLDIEAPVTVCGDIHGQFFDLMKLFEVGGSPATTRYLFLGDYVDRGYFSIECVLYLWSLKILYPKTLFLLRGNHECRHLTEYFTFKQECKIKYSEQVYDSCMDAFDCLPLAALMNQQFLCVHGGLSPEIHTLDDIKKLDRFKEPPAFGPMCDLLWSDPLEDFGNEKTQEYFSHNTVRGCSYFYSYPAVCEFLQNNNLLSVIRAHEAQDAGYRMYRKSQTTGFPSLITIFSAPNYLDVYNNKAAVLKYENNVMNIRQFNCSPHPYWLPNFMDVFTWSLPFVGEKVTEMLVNVLNICSDDELMNDGDEIFDANAAAARKEVIRNKIRAIGKMAKMFSVLREESENVLTLKGLTPTGMLPSGVLSGGKQTLQSATIEAIEAIETVEDGEAIRGFSPQHKISSFEEAKGLDRINERMPPRKDAVNNVGHSMGKMNMSELSRCEPALLALWRRVGKRRLEMTLGSLAALFTTTGSAEHGAGKRLGRQRDRRYLLDTECGEREGGFLPFTGMLDPQQPSGRRSVVPRPRGKLSVLTAAALCCVLLFCVVVWRGSLPLLRYAAVGCLALSTGSVLRGACLFVEELVNHSFSRYRGNLMKMLKVCFHWGHFLCLTVVCVFNQLAPEDWLSVCMGCICSLLFSAMGLCDPAAVEVSEIVEQRKMNVAHGLAWSFYTGYLRLILPRLEASIEEYHASRSAAVLQHRDTWKLHILIPLSCCIPDKLEEADDNISFLDNLPDITIDRAGIRRRVFKHSIYTVYDQAKRPHYCVVEYATPLVTLYQMSQEAMAGFDAEERLQQSTLFFRTLRDILESSRECRGRYRLILLDGEVLSCPGTPLALSQLQGLKGVEKSPAPRPAQATPYP</sequence>
<keyword evidence="27" id="KW-1185">Reference proteome</keyword>
<dbReference type="GO" id="GO:0005516">
    <property type="term" value="F:calmodulin binding"/>
    <property type="evidence" value="ECO:0007669"/>
    <property type="project" value="UniProtKB-KW"/>
</dbReference>
<keyword evidence="20" id="KW-0472">Membrane</keyword>
<dbReference type="SMART" id="SM00156">
    <property type="entry name" value="PP2Ac"/>
    <property type="match status" value="1"/>
</dbReference>
<dbReference type="FunFam" id="1.20.5.5200:FF:000001">
    <property type="entry name" value="Stimulator of interferon genes protein"/>
    <property type="match status" value="1"/>
</dbReference>
<dbReference type="InterPro" id="IPR055434">
    <property type="entry name" value="STING_TM"/>
</dbReference>
<keyword evidence="13 24" id="KW-0378">Hydrolase</keyword>
<dbReference type="InterPro" id="IPR043360">
    <property type="entry name" value="PP2B"/>
</dbReference>
<protein>
    <recommendedName>
        <fullName evidence="24">Serine/threonine-protein phosphatase</fullName>
        <ecNumber evidence="24">3.1.3.16</ecNumber>
    </recommendedName>
</protein>
<comment type="cofactor">
    <cofactor evidence="1">
        <name>Zn(2+)</name>
        <dbReference type="ChEBI" id="CHEBI:29105"/>
    </cofactor>
</comment>
<evidence type="ECO:0000256" key="12">
    <source>
        <dbReference type="ARBA" id="ARBA00022741"/>
    </source>
</evidence>
<comment type="similarity">
    <text evidence="9">Belongs to the PPP phosphatase family. PP-2B subfamily.</text>
</comment>
<dbReference type="InterPro" id="IPR004843">
    <property type="entry name" value="Calcineurin-like_PHP"/>
</dbReference>
<name>A0A8J7T8M9_ATRSP</name>
<evidence type="ECO:0000256" key="10">
    <source>
        <dbReference type="ARBA" id="ARBA00022692"/>
    </source>
</evidence>
<evidence type="ECO:0000256" key="19">
    <source>
        <dbReference type="ARBA" id="ARBA00023004"/>
    </source>
</evidence>
<dbReference type="GO" id="GO:0000421">
    <property type="term" value="C:autophagosome membrane"/>
    <property type="evidence" value="ECO:0007669"/>
    <property type="project" value="UniProtKB-SubCell"/>
</dbReference>
<evidence type="ECO:0000256" key="24">
    <source>
        <dbReference type="RuleBase" id="RU004273"/>
    </source>
</evidence>
<keyword evidence="15" id="KW-0862">Zinc</keyword>
<dbReference type="PRINTS" id="PR00114">
    <property type="entry name" value="STPHPHTASE"/>
</dbReference>
<evidence type="ECO:0000256" key="2">
    <source>
        <dbReference type="ARBA" id="ARBA00001965"/>
    </source>
</evidence>
<feature type="non-terminal residue" evidence="26">
    <location>
        <position position="1"/>
    </location>
</feature>
<dbReference type="InterPro" id="IPR006186">
    <property type="entry name" value="Ser/Thr-sp_prot-phosphatase"/>
</dbReference>
<dbReference type="EMBL" id="JAAWVO010015222">
    <property type="protein sequence ID" value="MBN3314389.1"/>
    <property type="molecule type" value="Genomic_DNA"/>
</dbReference>
<dbReference type="CDD" id="cd22658">
    <property type="entry name" value="STING_C_metazoan-like"/>
    <property type="match status" value="1"/>
</dbReference>
<accession>A0A8J7T8M9</accession>
<dbReference type="FunFam" id="3.40.50.12100:FF:000001">
    <property type="entry name" value="Stimulator of interferon genes protein"/>
    <property type="match status" value="1"/>
</dbReference>
<dbReference type="CDD" id="cd07416">
    <property type="entry name" value="MPP_PP2B"/>
    <property type="match status" value="1"/>
</dbReference>
<dbReference type="GO" id="GO:0000166">
    <property type="term" value="F:nucleotide binding"/>
    <property type="evidence" value="ECO:0007669"/>
    <property type="project" value="UniProtKB-KW"/>
</dbReference>
<evidence type="ECO:0000256" key="21">
    <source>
        <dbReference type="ARBA" id="ARBA00024169"/>
    </source>
</evidence>
<dbReference type="GO" id="GO:0033116">
    <property type="term" value="C:endoplasmic reticulum-Golgi intermediate compartment membrane"/>
    <property type="evidence" value="ECO:0007669"/>
    <property type="project" value="UniProtKB-SubCell"/>
</dbReference>
<dbReference type="SUPFAM" id="SSF56300">
    <property type="entry name" value="Metallo-dependent phosphatases"/>
    <property type="match status" value="1"/>
</dbReference>
<dbReference type="InterPro" id="IPR041751">
    <property type="entry name" value="MPP_PP2B"/>
</dbReference>
<dbReference type="InterPro" id="IPR055432">
    <property type="entry name" value="STING_LBD"/>
</dbReference>
<dbReference type="AlphaFoldDB" id="A0A8J7T8M9"/>
<comment type="cofactor">
    <cofactor evidence="2">
        <name>Fe(3+)</name>
        <dbReference type="ChEBI" id="CHEBI:29034"/>
    </cofactor>
</comment>
<evidence type="ECO:0000256" key="17">
    <source>
        <dbReference type="ARBA" id="ARBA00022912"/>
    </source>
</evidence>
<dbReference type="Gene3D" id="3.40.50.12100">
    <property type="entry name" value="Stimulator of interferon genes protein"/>
    <property type="match status" value="1"/>
</dbReference>
<dbReference type="InterPro" id="IPR038623">
    <property type="entry name" value="STING_C_sf"/>
</dbReference>
<feature type="domain" description="Serine/threonine specific protein phosphatases" evidence="25">
    <location>
        <begin position="117"/>
        <end position="122"/>
    </location>
</feature>
<evidence type="ECO:0000256" key="23">
    <source>
        <dbReference type="ARBA" id="ARBA00048336"/>
    </source>
</evidence>
<dbReference type="Gene3D" id="3.60.21.10">
    <property type="match status" value="1"/>
</dbReference>
<evidence type="ECO:0000256" key="22">
    <source>
        <dbReference type="ARBA" id="ARBA00047761"/>
    </source>
</evidence>
<evidence type="ECO:0000256" key="15">
    <source>
        <dbReference type="ARBA" id="ARBA00022833"/>
    </source>
</evidence>
<evidence type="ECO:0000256" key="7">
    <source>
        <dbReference type="ARBA" id="ARBA00004653"/>
    </source>
</evidence>
<evidence type="ECO:0000256" key="6">
    <source>
        <dbReference type="ARBA" id="ARBA00004556"/>
    </source>
</evidence>
<evidence type="ECO:0000256" key="20">
    <source>
        <dbReference type="ARBA" id="ARBA00023136"/>
    </source>
</evidence>
<evidence type="ECO:0000259" key="25">
    <source>
        <dbReference type="PROSITE" id="PS00125"/>
    </source>
</evidence>
<dbReference type="GO" id="GO:0046872">
    <property type="term" value="F:metal ion binding"/>
    <property type="evidence" value="ECO:0007669"/>
    <property type="project" value="UniProtKB-KW"/>
</dbReference>
<comment type="catalytic activity">
    <reaction evidence="23 24">
        <text>O-phospho-L-threonyl-[protein] + H2O = L-threonyl-[protein] + phosphate</text>
        <dbReference type="Rhea" id="RHEA:47004"/>
        <dbReference type="Rhea" id="RHEA-COMP:11060"/>
        <dbReference type="Rhea" id="RHEA-COMP:11605"/>
        <dbReference type="ChEBI" id="CHEBI:15377"/>
        <dbReference type="ChEBI" id="CHEBI:30013"/>
        <dbReference type="ChEBI" id="CHEBI:43474"/>
        <dbReference type="ChEBI" id="CHEBI:61977"/>
        <dbReference type="EC" id="3.1.3.16"/>
    </reaction>
</comment>
<evidence type="ECO:0000256" key="1">
    <source>
        <dbReference type="ARBA" id="ARBA00001947"/>
    </source>
</evidence>
<proteinExistence type="inferred from homology"/>
<comment type="catalytic activity">
    <reaction evidence="21">
        <text>H(+)(in) = H(+)(out)</text>
        <dbReference type="Rhea" id="RHEA:34979"/>
        <dbReference type="ChEBI" id="CHEBI:15378"/>
    </reaction>
</comment>
<evidence type="ECO:0000313" key="26">
    <source>
        <dbReference type="EMBL" id="MBN3314389.1"/>
    </source>
</evidence>
<dbReference type="PANTHER" id="PTHR45673">
    <property type="entry name" value="SERINE/THREONINE-PROTEIN PHOSPHATASE 2B CATALYTIC SUBUNIT 1-RELATED"/>
    <property type="match status" value="1"/>
</dbReference>
<keyword evidence="16" id="KW-0112">Calmodulin-binding</keyword>
<dbReference type="Pfam" id="PF23417">
    <property type="entry name" value="STING_TM"/>
    <property type="match status" value="1"/>
</dbReference>
<dbReference type="InterPro" id="IPR047191">
    <property type="entry name" value="STING_C_chordates"/>
</dbReference>
<gene>
    <name evidence="26" type="primary">Ppp3ca_1</name>
    <name evidence="26" type="ORF">GTO95_0014959</name>
</gene>
<keyword evidence="14" id="KW-0256">Endoplasmic reticulum</keyword>
<evidence type="ECO:0000256" key="8">
    <source>
        <dbReference type="ARBA" id="ARBA00009027"/>
    </source>
</evidence>
<dbReference type="Proteomes" id="UP000736164">
    <property type="component" value="Unassembled WGS sequence"/>
</dbReference>
<keyword evidence="10" id="KW-0812">Transmembrane</keyword>
<dbReference type="InterPro" id="IPR029052">
    <property type="entry name" value="Metallo-depent_PP-like"/>
</dbReference>
<evidence type="ECO:0000256" key="11">
    <source>
        <dbReference type="ARBA" id="ARBA00022723"/>
    </source>
</evidence>
<evidence type="ECO:0000256" key="13">
    <source>
        <dbReference type="ARBA" id="ARBA00022801"/>
    </source>
</evidence>
<comment type="catalytic activity">
    <reaction evidence="22">
        <text>O-phospho-L-seryl-[protein] + H2O = L-seryl-[protein] + phosphate</text>
        <dbReference type="Rhea" id="RHEA:20629"/>
        <dbReference type="Rhea" id="RHEA-COMP:9863"/>
        <dbReference type="Rhea" id="RHEA-COMP:11604"/>
        <dbReference type="ChEBI" id="CHEBI:15377"/>
        <dbReference type="ChEBI" id="CHEBI:29999"/>
        <dbReference type="ChEBI" id="CHEBI:43474"/>
        <dbReference type="ChEBI" id="CHEBI:83421"/>
        <dbReference type="EC" id="3.1.3.16"/>
    </reaction>
</comment>
<evidence type="ECO:0000256" key="9">
    <source>
        <dbReference type="ARBA" id="ARBA00009905"/>
    </source>
</evidence>